<name>A0AAV0YRB8_VICFA</name>
<dbReference type="EMBL" id="OX451736">
    <property type="protein sequence ID" value="CAI8588670.1"/>
    <property type="molecule type" value="Genomic_DNA"/>
</dbReference>
<dbReference type="AlphaFoldDB" id="A0AAV0YRB8"/>
<dbReference type="Proteomes" id="UP001157006">
    <property type="component" value="Chromosome 1L"/>
</dbReference>
<keyword evidence="3" id="KW-1185">Reference proteome</keyword>
<evidence type="ECO:0000313" key="2">
    <source>
        <dbReference type="EMBL" id="CAI8588670.1"/>
    </source>
</evidence>
<sequence length="127" mass="14769">MFRSNSTRRGHEKYEKLDKEFGGNNNGILNEEYLKRSASVPTGPSNTKAKMAMASNFVDINLQRNPTKKASSDHHKEKSVHPLLNFFDFRRKKKKATSKPEFARYVEYMKEGGMWDSESNKPVIYYK</sequence>
<accession>A0AAV0YRB8</accession>
<evidence type="ECO:0000256" key="1">
    <source>
        <dbReference type="SAM" id="MobiDB-lite"/>
    </source>
</evidence>
<dbReference type="PANTHER" id="PTHR35291">
    <property type="entry name" value="PROTEIN SHROOM-LIKE"/>
    <property type="match status" value="1"/>
</dbReference>
<protein>
    <submittedName>
        <fullName evidence="2">Uncharacterized protein</fullName>
    </submittedName>
</protein>
<proteinExistence type="predicted"/>
<reference evidence="2 3" key="1">
    <citation type="submission" date="2023-01" db="EMBL/GenBank/DDBJ databases">
        <authorList>
            <person name="Kreplak J."/>
        </authorList>
    </citation>
    <scope>NUCLEOTIDE SEQUENCE [LARGE SCALE GENOMIC DNA]</scope>
</reference>
<gene>
    <name evidence="2" type="ORF">VFH_I358440</name>
</gene>
<feature type="region of interest" description="Disordered" evidence="1">
    <location>
        <begin position="1"/>
        <end position="21"/>
    </location>
</feature>
<feature type="compositionally biased region" description="Basic residues" evidence="1">
    <location>
        <begin position="1"/>
        <end position="11"/>
    </location>
</feature>
<feature type="compositionally biased region" description="Basic and acidic residues" evidence="1">
    <location>
        <begin position="12"/>
        <end position="21"/>
    </location>
</feature>
<evidence type="ECO:0000313" key="3">
    <source>
        <dbReference type="Proteomes" id="UP001157006"/>
    </source>
</evidence>
<organism evidence="2 3">
    <name type="scientific">Vicia faba</name>
    <name type="common">Broad bean</name>
    <name type="synonym">Faba vulgaris</name>
    <dbReference type="NCBI Taxonomy" id="3906"/>
    <lineage>
        <taxon>Eukaryota</taxon>
        <taxon>Viridiplantae</taxon>
        <taxon>Streptophyta</taxon>
        <taxon>Embryophyta</taxon>
        <taxon>Tracheophyta</taxon>
        <taxon>Spermatophyta</taxon>
        <taxon>Magnoliopsida</taxon>
        <taxon>eudicotyledons</taxon>
        <taxon>Gunneridae</taxon>
        <taxon>Pentapetalae</taxon>
        <taxon>rosids</taxon>
        <taxon>fabids</taxon>
        <taxon>Fabales</taxon>
        <taxon>Fabaceae</taxon>
        <taxon>Papilionoideae</taxon>
        <taxon>50 kb inversion clade</taxon>
        <taxon>NPAAA clade</taxon>
        <taxon>Hologalegina</taxon>
        <taxon>IRL clade</taxon>
        <taxon>Fabeae</taxon>
        <taxon>Vicia</taxon>
    </lineage>
</organism>
<dbReference type="PANTHER" id="PTHR35291:SF3">
    <property type="entry name" value="PROTEIN SHROOM-LIKE"/>
    <property type="match status" value="1"/>
</dbReference>